<dbReference type="Proteomes" id="UP000000657">
    <property type="component" value="Chromosome"/>
</dbReference>
<keyword evidence="2" id="KW-1185">Reference proteome</keyword>
<evidence type="ECO:0000313" key="1">
    <source>
        <dbReference type="EMBL" id="CAJ61289.1"/>
    </source>
</evidence>
<sequence length="85" mass="9458">MENEVPKKPQRTSPRIIVSDRFEFIDAEYATRTTANARTPAPSIIQMYAWLDVSRSGFYVWRDRPAAVSLPRLSSGRSPSAGASA</sequence>
<proteinExistence type="predicted"/>
<dbReference type="eggNOG" id="COG2801">
    <property type="taxonomic scope" value="Bacteria"/>
</dbReference>
<dbReference type="KEGG" id="fal:FRAAL2643"/>
<dbReference type="EMBL" id="CT573213">
    <property type="protein sequence ID" value="CAJ61289.1"/>
    <property type="molecule type" value="Genomic_DNA"/>
</dbReference>
<name>Q0RMG2_FRAAA</name>
<evidence type="ECO:0000313" key="2">
    <source>
        <dbReference type="Proteomes" id="UP000000657"/>
    </source>
</evidence>
<dbReference type="STRING" id="326424.FRAAL2643"/>
<gene>
    <name evidence="1" type="ordered locus">FRAAL2643</name>
</gene>
<organism evidence="1 2">
    <name type="scientific">Frankia alni (strain DSM 45986 / CECT 9034 / ACN14a)</name>
    <dbReference type="NCBI Taxonomy" id="326424"/>
    <lineage>
        <taxon>Bacteria</taxon>
        <taxon>Bacillati</taxon>
        <taxon>Actinomycetota</taxon>
        <taxon>Actinomycetes</taxon>
        <taxon>Frankiales</taxon>
        <taxon>Frankiaceae</taxon>
        <taxon>Frankia</taxon>
    </lineage>
</organism>
<protein>
    <submittedName>
        <fullName evidence="1">Uncharacterized protein</fullName>
    </submittedName>
</protein>
<dbReference type="AlphaFoldDB" id="Q0RMG2"/>
<accession>Q0RMG2</accession>
<dbReference type="HOGENOM" id="CLU_2507844_0_0_11"/>
<reference evidence="1 2" key="1">
    <citation type="journal article" date="2007" name="Genome Res.">
        <title>Genome characteristics of facultatively symbiotic Frankia sp. strains reflect host range and host plant biogeography.</title>
        <authorList>
            <person name="Normand P."/>
            <person name="Lapierre P."/>
            <person name="Tisa L.S."/>
            <person name="Gogarten J.P."/>
            <person name="Alloisio N."/>
            <person name="Bagnarol E."/>
            <person name="Bassi C.A."/>
            <person name="Berry A.M."/>
            <person name="Bickhart D.M."/>
            <person name="Choisne N."/>
            <person name="Couloux A."/>
            <person name="Cournoyer B."/>
            <person name="Cruveiller S."/>
            <person name="Daubin V."/>
            <person name="Demange N."/>
            <person name="Francino M.P."/>
            <person name="Goltsman E."/>
            <person name="Huang Y."/>
            <person name="Kopp O.R."/>
            <person name="Labarre L."/>
            <person name="Lapidus A."/>
            <person name="Lavire C."/>
            <person name="Marechal J."/>
            <person name="Martinez M."/>
            <person name="Mastronunzio J.E."/>
            <person name="Mullin B.C."/>
            <person name="Niemann J."/>
            <person name="Pujic P."/>
            <person name="Rawnsley T."/>
            <person name="Rouy Z."/>
            <person name="Schenowitz C."/>
            <person name="Sellstedt A."/>
            <person name="Tavares F."/>
            <person name="Tomkins J.P."/>
            <person name="Vallenet D."/>
            <person name="Valverde C."/>
            <person name="Wall L.G."/>
            <person name="Wang Y."/>
            <person name="Medigue C."/>
            <person name="Benson D.R."/>
        </authorList>
    </citation>
    <scope>NUCLEOTIDE SEQUENCE [LARGE SCALE GENOMIC DNA]</scope>
    <source>
        <strain evidence="2">DSM 45986 / CECT 9034 / ACN14a</strain>
    </source>
</reference>